<dbReference type="PANTHER" id="PTHR45709:SF3">
    <property type="entry name" value="GUANINE NUCLEOTIDE-BINDING PROTEIN-LIKE 1"/>
    <property type="match status" value="1"/>
</dbReference>
<evidence type="ECO:0000256" key="3">
    <source>
        <dbReference type="ARBA" id="ARBA00037770"/>
    </source>
</evidence>
<protein>
    <recommendedName>
        <fullName evidence="4">Guanine nucleotide-binding protein-like 1</fullName>
    </recommendedName>
</protein>
<evidence type="ECO:0000256" key="1">
    <source>
        <dbReference type="ARBA" id="ARBA00022741"/>
    </source>
</evidence>
<dbReference type="AlphaFoldDB" id="A0A8H3DXE9"/>
<dbReference type="SUPFAM" id="SSF52540">
    <property type="entry name" value="P-loop containing nucleoside triphosphate hydrolases"/>
    <property type="match status" value="1"/>
</dbReference>
<feature type="compositionally biased region" description="Acidic residues" evidence="5">
    <location>
        <begin position="580"/>
        <end position="596"/>
    </location>
</feature>
<evidence type="ECO:0000313" key="8">
    <source>
        <dbReference type="Proteomes" id="UP000663827"/>
    </source>
</evidence>
<feature type="domain" description="G" evidence="6">
    <location>
        <begin position="378"/>
        <end position="432"/>
    </location>
</feature>
<feature type="compositionally biased region" description="Basic and acidic residues" evidence="5">
    <location>
        <begin position="15"/>
        <end position="26"/>
    </location>
</feature>
<dbReference type="GO" id="GO:0005525">
    <property type="term" value="F:GTP binding"/>
    <property type="evidence" value="ECO:0007669"/>
    <property type="project" value="UniProtKB-KW"/>
</dbReference>
<evidence type="ECO:0000256" key="4">
    <source>
        <dbReference type="ARBA" id="ARBA00039902"/>
    </source>
</evidence>
<dbReference type="InterPro" id="IPR006073">
    <property type="entry name" value="GTP-bd"/>
</dbReference>
<dbReference type="PANTHER" id="PTHR45709">
    <property type="entry name" value="LARGE SUBUNIT GTPASE 1 HOMOLOG-RELATED"/>
    <property type="match status" value="1"/>
</dbReference>
<dbReference type="EMBL" id="CAJNJQ010000777">
    <property type="protein sequence ID" value="CAE7099436.1"/>
    <property type="molecule type" value="Genomic_DNA"/>
</dbReference>
<feature type="region of interest" description="Disordered" evidence="5">
    <location>
        <begin position="331"/>
        <end position="367"/>
    </location>
</feature>
<keyword evidence="1" id="KW-0547">Nucleotide-binding</keyword>
<sequence>MPRRKPFSAKQRKVQLQEKRAIKRGELPTLAESTKKTKRKPGSGRRPATDSDAALAVANRTRMLVSSFLKPSPQFLEASKKAASTEILARPISEDSKILSTSICEALDQGLTCPRRPKWRYEMTKKEVEKNEEGLFAKWIAQTDETINAWRAANLVALQGGGGAILPAPTYYERNIEVWRQLWRVCELSSILMLLLDARCPPLHYPPSLDAYIKSLRPARQVILVLTKIDIIGEGCAAAWSMWLKDRYGGNGVQVVGVQSYELVSYGEGQGSRVKYQSHMPTKLHDDLREALKKAHAALLDPPLKVKEDPEKLVNWRPSVRAQVDWEAIRHDNNDKPPAAPASNEEVVELSGDTNTTSFNDTDEDAPSKEYMENKFLTVGLIGQPNVGKSSLLNALFGEHKVKASRTPGKTKHFQTLFLTPEIRLVDCPGLVLPALVPMELQVLSNVLPIAQIPALPACMRYVGSMMPIEDIFGVNKSMLEVEEVVEDKRTWREGMRDAVKPGSSAEENRWTALQVMAAYASKRGWMTAKAGRPDSMRAGNAMMRSIVEGRVPWAFWPPGSKPPETGRGIWLQREFVHQDEEDISSSEDEKEDQVSEQDLPSGDSVGTSEDDEEEELVMGEATIGRFAALGVTSESDEDPGSE</sequence>
<dbReference type="Proteomes" id="UP000663827">
    <property type="component" value="Unassembled WGS sequence"/>
</dbReference>
<dbReference type="InterPro" id="IPR027417">
    <property type="entry name" value="P-loop_NTPase"/>
</dbReference>
<feature type="region of interest" description="Disordered" evidence="5">
    <location>
        <begin position="1"/>
        <end position="51"/>
    </location>
</feature>
<dbReference type="Gene3D" id="3.40.50.300">
    <property type="entry name" value="P-loop containing nucleotide triphosphate hydrolases"/>
    <property type="match status" value="1"/>
</dbReference>
<organism evidence="7 8">
    <name type="scientific">Rhizoctonia solani</name>
    <dbReference type="NCBI Taxonomy" id="456999"/>
    <lineage>
        <taxon>Eukaryota</taxon>
        <taxon>Fungi</taxon>
        <taxon>Dikarya</taxon>
        <taxon>Basidiomycota</taxon>
        <taxon>Agaricomycotina</taxon>
        <taxon>Agaricomycetes</taxon>
        <taxon>Cantharellales</taxon>
        <taxon>Ceratobasidiaceae</taxon>
        <taxon>Rhizoctonia</taxon>
    </lineage>
</organism>
<comment type="caution">
    <text evidence="7">The sequence shown here is derived from an EMBL/GenBank/DDBJ whole genome shotgun (WGS) entry which is preliminary data.</text>
</comment>
<dbReference type="Pfam" id="PF01926">
    <property type="entry name" value="MMR_HSR1"/>
    <property type="match status" value="1"/>
</dbReference>
<accession>A0A8H3DXE9</accession>
<evidence type="ECO:0000259" key="6">
    <source>
        <dbReference type="Pfam" id="PF01926"/>
    </source>
</evidence>
<reference evidence="7" key="1">
    <citation type="submission" date="2021-01" db="EMBL/GenBank/DDBJ databases">
        <authorList>
            <person name="Kaushik A."/>
        </authorList>
    </citation>
    <scope>NUCLEOTIDE SEQUENCE</scope>
    <source>
        <strain evidence="7">AG5</strain>
    </source>
</reference>
<dbReference type="GO" id="GO:0003924">
    <property type="term" value="F:GTPase activity"/>
    <property type="evidence" value="ECO:0007669"/>
    <property type="project" value="InterPro"/>
</dbReference>
<gene>
    <name evidence="7" type="ORF">RDB_LOCUS39436</name>
</gene>
<dbReference type="PRINTS" id="PR00326">
    <property type="entry name" value="GTP1OBG"/>
</dbReference>
<feature type="region of interest" description="Disordered" evidence="5">
    <location>
        <begin position="579"/>
        <end position="618"/>
    </location>
</feature>
<comment type="function">
    <text evidence="3">Possible regulatory or functional link with the histocompatibility cluster.</text>
</comment>
<dbReference type="InterPro" id="IPR043358">
    <property type="entry name" value="GNL1-like"/>
</dbReference>
<keyword evidence="2" id="KW-0342">GTP-binding</keyword>
<name>A0A8H3DXE9_9AGAM</name>
<proteinExistence type="predicted"/>
<evidence type="ECO:0000313" key="7">
    <source>
        <dbReference type="EMBL" id="CAE7099436.1"/>
    </source>
</evidence>
<feature type="compositionally biased region" description="Acidic residues" evidence="5">
    <location>
        <begin position="609"/>
        <end position="618"/>
    </location>
</feature>
<evidence type="ECO:0000256" key="5">
    <source>
        <dbReference type="SAM" id="MobiDB-lite"/>
    </source>
</evidence>
<evidence type="ECO:0000256" key="2">
    <source>
        <dbReference type="ARBA" id="ARBA00023134"/>
    </source>
</evidence>
<feature type="compositionally biased region" description="Basic residues" evidence="5">
    <location>
        <begin position="1"/>
        <end position="13"/>
    </location>
</feature>